<dbReference type="PROSITE" id="PS50949">
    <property type="entry name" value="HTH_GNTR"/>
    <property type="match status" value="1"/>
</dbReference>
<keyword evidence="3" id="KW-0804">Transcription</keyword>
<evidence type="ECO:0000313" key="5">
    <source>
        <dbReference type="EMBL" id="SFR13330.1"/>
    </source>
</evidence>
<dbReference type="Pfam" id="PF07729">
    <property type="entry name" value="FCD"/>
    <property type="match status" value="1"/>
</dbReference>
<dbReference type="PANTHER" id="PTHR43537:SF24">
    <property type="entry name" value="GLUCONATE OPERON TRANSCRIPTIONAL REPRESSOR"/>
    <property type="match status" value="1"/>
</dbReference>
<evidence type="ECO:0000259" key="4">
    <source>
        <dbReference type="PROSITE" id="PS50949"/>
    </source>
</evidence>
<organism evidence="5 6">
    <name type="scientific">Poseidonocella sedimentorum</name>
    <dbReference type="NCBI Taxonomy" id="871652"/>
    <lineage>
        <taxon>Bacteria</taxon>
        <taxon>Pseudomonadati</taxon>
        <taxon>Pseudomonadota</taxon>
        <taxon>Alphaproteobacteria</taxon>
        <taxon>Rhodobacterales</taxon>
        <taxon>Roseobacteraceae</taxon>
        <taxon>Poseidonocella</taxon>
    </lineage>
</organism>
<dbReference type="InterPro" id="IPR011711">
    <property type="entry name" value="GntR_C"/>
</dbReference>
<dbReference type="Gene3D" id="1.20.120.530">
    <property type="entry name" value="GntR ligand-binding domain-like"/>
    <property type="match status" value="1"/>
</dbReference>
<dbReference type="InterPro" id="IPR000524">
    <property type="entry name" value="Tscrpt_reg_HTH_GntR"/>
</dbReference>
<dbReference type="Proteomes" id="UP000199302">
    <property type="component" value="Unassembled WGS sequence"/>
</dbReference>
<dbReference type="PRINTS" id="PR00035">
    <property type="entry name" value="HTHGNTR"/>
</dbReference>
<name>A0A1I6E6F4_9RHOB</name>
<accession>A0A1I6E6F4</accession>
<dbReference type="Pfam" id="PF00392">
    <property type="entry name" value="GntR"/>
    <property type="match status" value="1"/>
</dbReference>
<evidence type="ECO:0000256" key="1">
    <source>
        <dbReference type="ARBA" id="ARBA00023015"/>
    </source>
</evidence>
<evidence type="ECO:0000313" key="6">
    <source>
        <dbReference type="Proteomes" id="UP000199302"/>
    </source>
</evidence>
<dbReference type="InterPro" id="IPR036388">
    <property type="entry name" value="WH-like_DNA-bd_sf"/>
</dbReference>
<dbReference type="InterPro" id="IPR036390">
    <property type="entry name" value="WH_DNA-bd_sf"/>
</dbReference>
<reference evidence="5 6" key="1">
    <citation type="submission" date="2016-10" db="EMBL/GenBank/DDBJ databases">
        <authorList>
            <person name="de Groot N.N."/>
        </authorList>
    </citation>
    <scope>NUCLEOTIDE SEQUENCE [LARGE SCALE GENOMIC DNA]</scope>
    <source>
        <strain evidence="6">KMM 9023,NRIC 0796,JCM 17311,KCTC 23692</strain>
    </source>
</reference>
<dbReference type="SUPFAM" id="SSF48008">
    <property type="entry name" value="GntR ligand-binding domain-like"/>
    <property type="match status" value="1"/>
</dbReference>
<dbReference type="CDD" id="cd07377">
    <property type="entry name" value="WHTH_GntR"/>
    <property type="match status" value="1"/>
</dbReference>
<dbReference type="AlphaFoldDB" id="A0A1I6E6F4"/>
<evidence type="ECO:0000256" key="3">
    <source>
        <dbReference type="ARBA" id="ARBA00023163"/>
    </source>
</evidence>
<protein>
    <submittedName>
        <fullName evidence="5">DNA-binding transcriptional regulator, GntR family</fullName>
    </submittedName>
</protein>
<dbReference type="RefSeq" id="WP_092081110.1">
    <property type="nucleotide sequence ID" value="NZ_FOYI01000007.1"/>
</dbReference>
<keyword evidence="6" id="KW-1185">Reference proteome</keyword>
<dbReference type="SMART" id="SM00345">
    <property type="entry name" value="HTH_GNTR"/>
    <property type="match status" value="1"/>
</dbReference>
<dbReference type="Gene3D" id="1.10.10.10">
    <property type="entry name" value="Winged helix-like DNA-binding domain superfamily/Winged helix DNA-binding domain"/>
    <property type="match status" value="1"/>
</dbReference>
<dbReference type="GO" id="GO:0003677">
    <property type="term" value="F:DNA binding"/>
    <property type="evidence" value="ECO:0007669"/>
    <property type="project" value="UniProtKB-KW"/>
</dbReference>
<dbReference type="EMBL" id="FOYI01000007">
    <property type="protein sequence ID" value="SFR13330.1"/>
    <property type="molecule type" value="Genomic_DNA"/>
</dbReference>
<sequence>MTHYPRQKSVAELTADRIREAIILGEYPLGTKLSEQKLADQYEVSRSPVREALVLLQTEGLVKVFPKSGSFIFSPDEQMTRDLCEHREILETASLALAISQNHQRLMDGMQDGMDQMLNAIRVGDTKQYSRGDLKFHRAIISGSNNHSMIKSYETTIGPLMALRTHLFRVRGIHLDRSMEEHAELIDACAEKDVSRAQIISIKHINHLSEHAEEEQIHNAQSSSFPAL</sequence>
<proteinExistence type="predicted"/>
<gene>
    <name evidence="5" type="ORF">SAMN04515673_107202</name>
</gene>
<dbReference type="GO" id="GO:0003700">
    <property type="term" value="F:DNA-binding transcription factor activity"/>
    <property type="evidence" value="ECO:0007669"/>
    <property type="project" value="InterPro"/>
</dbReference>
<keyword evidence="1" id="KW-0805">Transcription regulation</keyword>
<dbReference type="SMART" id="SM00895">
    <property type="entry name" value="FCD"/>
    <property type="match status" value="1"/>
</dbReference>
<dbReference type="OrthoDB" id="8155773at2"/>
<dbReference type="SUPFAM" id="SSF46785">
    <property type="entry name" value="Winged helix' DNA-binding domain"/>
    <property type="match status" value="1"/>
</dbReference>
<dbReference type="STRING" id="871652.SAMN04515673_107202"/>
<keyword evidence="2 5" id="KW-0238">DNA-binding</keyword>
<dbReference type="InterPro" id="IPR008920">
    <property type="entry name" value="TF_FadR/GntR_C"/>
</dbReference>
<feature type="domain" description="HTH gntR-type" evidence="4">
    <location>
        <begin position="8"/>
        <end position="75"/>
    </location>
</feature>
<evidence type="ECO:0000256" key="2">
    <source>
        <dbReference type="ARBA" id="ARBA00023125"/>
    </source>
</evidence>
<dbReference type="PANTHER" id="PTHR43537">
    <property type="entry name" value="TRANSCRIPTIONAL REGULATOR, GNTR FAMILY"/>
    <property type="match status" value="1"/>
</dbReference>